<comment type="caution">
    <text evidence="8">The sequence shown here is derived from an EMBL/GenBank/DDBJ whole genome shotgun (WGS) entry which is preliminary data.</text>
</comment>
<gene>
    <name evidence="5 8" type="primary">rpsI</name>
    <name evidence="8" type="ORF">E6K80_03565</name>
</gene>
<dbReference type="PANTHER" id="PTHR21569:SF1">
    <property type="entry name" value="SMALL RIBOSOMAL SUBUNIT PROTEIN US9M"/>
    <property type="match status" value="1"/>
</dbReference>
<evidence type="ECO:0000256" key="6">
    <source>
        <dbReference type="RuleBase" id="RU003815"/>
    </source>
</evidence>
<keyword evidence="2 5" id="KW-0689">Ribosomal protein</keyword>
<evidence type="ECO:0000313" key="9">
    <source>
        <dbReference type="Proteomes" id="UP000319836"/>
    </source>
</evidence>
<feature type="region of interest" description="Disordered" evidence="7">
    <location>
        <begin position="110"/>
        <end position="131"/>
    </location>
</feature>
<dbReference type="GO" id="GO:0015935">
    <property type="term" value="C:small ribosomal subunit"/>
    <property type="evidence" value="ECO:0007669"/>
    <property type="project" value="TreeGrafter"/>
</dbReference>
<evidence type="ECO:0000256" key="7">
    <source>
        <dbReference type="SAM" id="MobiDB-lite"/>
    </source>
</evidence>
<dbReference type="InterPro" id="IPR000754">
    <property type="entry name" value="Ribosomal_uS9"/>
</dbReference>
<evidence type="ECO:0000256" key="3">
    <source>
        <dbReference type="ARBA" id="ARBA00023274"/>
    </source>
</evidence>
<dbReference type="SUPFAM" id="SSF54211">
    <property type="entry name" value="Ribosomal protein S5 domain 2-like"/>
    <property type="match status" value="1"/>
</dbReference>
<organism evidence="8 9">
    <name type="scientific">Eiseniibacteriota bacterium</name>
    <dbReference type="NCBI Taxonomy" id="2212470"/>
    <lineage>
        <taxon>Bacteria</taxon>
        <taxon>Candidatus Eiseniibacteriota</taxon>
    </lineage>
</organism>
<dbReference type="InterPro" id="IPR020568">
    <property type="entry name" value="Ribosomal_Su5_D2-typ_SF"/>
</dbReference>
<feature type="compositionally biased region" description="Basic residues" evidence="7">
    <location>
        <begin position="112"/>
        <end position="131"/>
    </location>
</feature>
<proteinExistence type="inferred from homology"/>
<sequence>MTVMTRAGTTGRRKEAVARVRLVVGTGRHLVNERPIDLYLTRDSLVRHALHALTVTQMAEKFDLLARVRGGGLTGQAGALRMAIARALAREDETLRPLLSREGLLTRDARMKERKKYGQPGARKRFQFSKR</sequence>
<protein>
    <recommendedName>
        <fullName evidence="4 5">Small ribosomal subunit protein uS9</fullName>
    </recommendedName>
</protein>
<dbReference type="PROSITE" id="PS00360">
    <property type="entry name" value="RIBOSOMAL_S9"/>
    <property type="match status" value="1"/>
</dbReference>
<dbReference type="Pfam" id="PF00380">
    <property type="entry name" value="Ribosomal_S9"/>
    <property type="match status" value="1"/>
</dbReference>
<dbReference type="NCBIfam" id="NF001099">
    <property type="entry name" value="PRK00132.1"/>
    <property type="match status" value="1"/>
</dbReference>
<dbReference type="InterPro" id="IPR023035">
    <property type="entry name" value="Ribosomal_uS9_bac/plastid"/>
</dbReference>
<dbReference type="AlphaFoldDB" id="A0A538U8U2"/>
<evidence type="ECO:0000256" key="4">
    <source>
        <dbReference type="ARBA" id="ARBA00035259"/>
    </source>
</evidence>
<evidence type="ECO:0000256" key="1">
    <source>
        <dbReference type="ARBA" id="ARBA00005251"/>
    </source>
</evidence>
<reference evidence="8 9" key="1">
    <citation type="journal article" date="2019" name="Nat. Microbiol.">
        <title>Mediterranean grassland soil C-N compound turnover is dependent on rainfall and depth, and is mediated by genomically divergent microorganisms.</title>
        <authorList>
            <person name="Diamond S."/>
            <person name="Andeer P.F."/>
            <person name="Li Z."/>
            <person name="Crits-Christoph A."/>
            <person name="Burstein D."/>
            <person name="Anantharaman K."/>
            <person name="Lane K.R."/>
            <person name="Thomas B.C."/>
            <person name="Pan C."/>
            <person name="Northen T.R."/>
            <person name="Banfield J.F."/>
        </authorList>
    </citation>
    <scope>NUCLEOTIDE SEQUENCE [LARGE SCALE GENOMIC DNA]</scope>
    <source>
        <strain evidence="8">WS_10</strain>
    </source>
</reference>
<evidence type="ECO:0000256" key="2">
    <source>
        <dbReference type="ARBA" id="ARBA00022980"/>
    </source>
</evidence>
<evidence type="ECO:0000256" key="5">
    <source>
        <dbReference type="HAMAP-Rule" id="MF_00532"/>
    </source>
</evidence>
<dbReference type="EMBL" id="VBPA01000076">
    <property type="protein sequence ID" value="TMQ72129.1"/>
    <property type="molecule type" value="Genomic_DNA"/>
</dbReference>
<comment type="similarity">
    <text evidence="1 5 6">Belongs to the universal ribosomal protein uS9 family.</text>
</comment>
<dbReference type="Gene3D" id="3.30.230.10">
    <property type="match status" value="1"/>
</dbReference>
<dbReference type="GO" id="GO:0005737">
    <property type="term" value="C:cytoplasm"/>
    <property type="evidence" value="ECO:0007669"/>
    <property type="project" value="UniProtKB-ARBA"/>
</dbReference>
<dbReference type="Proteomes" id="UP000319836">
    <property type="component" value="Unassembled WGS sequence"/>
</dbReference>
<dbReference type="HAMAP" id="MF_00532_B">
    <property type="entry name" value="Ribosomal_uS9_B"/>
    <property type="match status" value="1"/>
</dbReference>
<evidence type="ECO:0000313" key="8">
    <source>
        <dbReference type="EMBL" id="TMQ72129.1"/>
    </source>
</evidence>
<dbReference type="GO" id="GO:0003723">
    <property type="term" value="F:RNA binding"/>
    <property type="evidence" value="ECO:0007669"/>
    <property type="project" value="TreeGrafter"/>
</dbReference>
<name>A0A538U8U2_UNCEI</name>
<dbReference type="PANTHER" id="PTHR21569">
    <property type="entry name" value="RIBOSOMAL PROTEIN S9"/>
    <property type="match status" value="1"/>
</dbReference>
<accession>A0A538U8U2</accession>
<dbReference type="GO" id="GO:0003735">
    <property type="term" value="F:structural constituent of ribosome"/>
    <property type="evidence" value="ECO:0007669"/>
    <property type="project" value="InterPro"/>
</dbReference>
<keyword evidence="3 5" id="KW-0687">Ribonucleoprotein</keyword>
<dbReference type="InterPro" id="IPR014721">
    <property type="entry name" value="Ribsml_uS5_D2-typ_fold_subgr"/>
</dbReference>
<dbReference type="FunFam" id="3.30.230.10:FF:000001">
    <property type="entry name" value="30S ribosomal protein S9"/>
    <property type="match status" value="1"/>
</dbReference>
<dbReference type="InterPro" id="IPR020574">
    <property type="entry name" value="Ribosomal_uS9_CS"/>
</dbReference>
<dbReference type="GO" id="GO:0006412">
    <property type="term" value="P:translation"/>
    <property type="evidence" value="ECO:0007669"/>
    <property type="project" value="UniProtKB-UniRule"/>
</dbReference>